<evidence type="ECO:0000313" key="3">
    <source>
        <dbReference type="Proteomes" id="UP000199365"/>
    </source>
</evidence>
<evidence type="ECO:0000313" key="2">
    <source>
        <dbReference type="EMBL" id="SDR46971.1"/>
    </source>
</evidence>
<dbReference type="STRING" id="157910.SAMN05445850_4490"/>
<accession>A0A1H1JAN0</accession>
<keyword evidence="3" id="KW-1185">Reference proteome</keyword>
<gene>
    <name evidence="2" type="ORF">SAMN05445850_4490</name>
</gene>
<feature type="compositionally biased region" description="Low complexity" evidence="1">
    <location>
        <begin position="81"/>
        <end position="90"/>
    </location>
</feature>
<reference evidence="3" key="1">
    <citation type="submission" date="2016-10" db="EMBL/GenBank/DDBJ databases">
        <authorList>
            <person name="Varghese N."/>
            <person name="Submissions S."/>
        </authorList>
    </citation>
    <scope>NUCLEOTIDE SEQUENCE [LARGE SCALE GENOMIC DNA]</scope>
    <source>
        <strain evidence="3">DUS833</strain>
    </source>
</reference>
<proteinExistence type="predicted"/>
<dbReference type="Proteomes" id="UP000199365">
    <property type="component" value="Unassembled WGS sequence"/>
</dbReference>
<name>A0A1H1JAN0_9BURK</name>
<sequence length="90" mass="8989">MNVFFFLGAVLLYTAWGALVLLGKTDPNGYVVAIAAGLTFLGKHVSSGRGATDKSVQPPPIGGYTPTAADGATLPPPPAPTAGAPAPTLQ</sequence>
<dbReference type="AlphaFoldDB" id="A0A1H1JAN0"/>
<dbReference type="RefSeq" id="WP_090806957.1">
    <property type="nucleotide sequence ID" value="NZ_FNKX01000002.1"/>
</dbReference>
<organism evidence="2 3">
    <name type="scientific">Paraburkholderia tuberum</name>
    <dbReference type="NCBI Taxonomy" id="157910"/>
    <lineage>
        <taxon>Bacteria</taxon>
        <taxon>Pseudomonadati</taxon>
        <taxon>Pseudomonadota</taxon>
        <taxon>Betaproteobacteria</taxon>
        <taxon>Burkholderiales</taxon>
        <taxon>Burkholderiaceae</taxon>
        <taxon>Paraburkholderia</taxon>
    </lineage>
</organism>
<feature type="region of interest" description="Disordered" evidence="1">
    <location>
        <begin position="46"/>
        <end position="90"/>
    </location>
</feature>
<dbReference type="EMBL" id="FNKX01000002">
    <property type="protein sequence ID" value="SDR46971.1"/>
    <property type="molecule type" value="Genomic_DNA"/>
</dbReference>
<evidence type="ECO:0000256" key="1">
    <source>
        <dbReference type="SAM" id="MobiDB-lite"/>
    </source>
</evidence>
<protein>
    <submittedName>
        <fullName evidence="2">Uncharacterized protein</fullName>
    </submittedName>
</protein>